<dbReference type="Pfam" id="PF25198">
    <property type="entry name" value="Spore_GerAC_N"/>
    <property type="match status" value="1"/>
</dbReference>
<proteinExistence type="inferred from homology"/>
<evidence type="ECO:0000256" key="2">
    <source>
        <dbReference type="ARBA" id="ARBA00007886"/>
    </source>
</evidence>
<dbReference type="Proteomes" id="UP000307943">
    <property type="component" value="Unassembled WGS sequence"/>
</dbReference>
<dbReference type="InterPro" id="IPR046953">
    <property type="entry name" value="Spore_GerAC-like_C"/>
</dbReference>
<accession>A0A5C4SYN8</accession>
<evidence type="ECO:0000256" key="7">
    <source>
        <dbReference type="ARBA" id="ARBA00023288"/>
    </source>
</evidence>
<dbReference type="InterPro" id="IPR057336">
    <property type="entry name" value="GerAC_N"/>
</dbReference>
<evidence type="ECO:0000256" key="6">
    <source>
        <dbReference type="ARBA" id="ARBA00023139"/>
    </source>
</evidence>
<evidence type="ECO:0000259" key="9">
    <source>
        <dbReference type="Pfam" id="PF25198"/>
    </source>
</evidence>
<evidence type="ECO:0000256" key="3">
    <source>
        <dbReference type="ARBA" id="ARBA00022544"/>
    </source>
</evidence>
<feature type="domain" description="Spore germination protein N-terminal" evidence="9">
    <location>
        <begin position="18"/>
        <end position="218"/>
    </location>
</feature>
<evidence type="ECO:0000313" key="10">
    <source>
        <dbReference type="EMBL" id="TNJ61871.1"/>
    </source>
</evidence>
<dbReference type="Pfam" id="PF05504">
    <property type="entry name" value="Spore_GerAC"/>
    <property type="match status" value="1"/>
</dbReference>
<evidence type="ECO:0000313" key="11">
    <source>
        <dbReference type="Proteomes" id="UP000307943"/>
    </source>
</evidence>
<gene>
    <name evidence="10" type="ORF">FE784_33680</name>
</gene>
<comment type="similarity">
    <text evidence="2">Belongs to the GerABKC lipoprotein family.</text>
</comment>
<keyword evidence="7" id="KW-0449">Lipoprotein</keyword>
<dbReference type="AlphaFoldDB" id="A0A5C4SYN8"/>
<dbReference type="Gene3D" id="3.30.300.210">
    <property type="entry name" value="Nutrient germinant receptor protein C, domain 3"/>
    <property type="match status" value="1"/>
</dbReference>
<feature type="domain" description="Spore germination GerAC-like C-terminal" evidence="8">
    <location>
        <begin position="229"/>
        <end position="396"/>
    </location>
</feature>
<keyword evidence="4" id="KW-0732">Signal</keyword>
<dbReference type="NCBIfam" id="TIGR02887">
    <property type="entry name" value="spore_ger_x_C"/>
    <property type="match status" value="1"/>
</dbReference>
<keyword evidence="6" id="KW-0564">Palmitate</keyword>
<protein>
    <submittedName>
        <fullName evidence="10">Ger(X)C family spore germination protein</fullName>
    </submittedName>
</protein>
<evidence type="ECO:0000259" key="8">
    <source>
        <dbReference type="Pfam" id="PF05504"/>
    </source>
</evidence>
<comment type="caution">
    <text evidence="10">The sequence shown here is derived from an EMBL/GenBank/DDBJ whole genome shotgun (WGS) entry which is preliminary data.</text>
</comment>
<dbReference type="InterPro" id="IPR008844">
    <property type="entry name" value="Spore_GerAC-like"/>
</dbReference>
<dbReference type="OrthoDB" id="9816067at2"/>
<name>A0A5C4SYN8_9BACL</name>
<evidence type="ECO:0000256" key="5">
    <source>
        <dbReference type="ARBA" id="ARBA00023136"/>
    </source>
</evidence>
<keyword evidence="11" id="KW-1185">Reference proteome</keyword>
<reference evidence="10 11" key="1">
    <citation type="submission" date="2019-05" db="EMBL/GenBank/DDBJ databases">
        <title>We sequenced the genome of Paenibacillus hemerocallicola KCTC 33185 for further insight into its adaptation and study the phylogeny of Paenibacillus.</title>
        <authorList>
            <person name="Narsing Rao M.P."/>
        </authorList>
    </citation>
    <scope>NUCLEOTIDE SEQUENCE [LARGE SCALE GENOMIC DNA]</scope>
    <source>
        <strain evidence="10 11">KCTC 33185</strain>
    </source>
</reference>
<dbReference type="GO" id="GO:0009847">
    <property type="term" value="P:spore germination"/>
    <property type="evidence" value="ECO:0007669"/>
    <property type="project" value="InterPro"/>
</dbReference>
<keyword evidence="3" id="KW-0309">Germination</keyword>
<comment type="subcellular location">
    <subcellularLocation>
        <location evidence="1">Membrane</location>
        <topology evidence="1">Lipid-anchor</topology>
    </subcellularLocation>
</comment>
<evidence type="ECO:0000256" key="1">
    <source>
        <dbReference type="ARBA" id="ARBA00004635"/>
    </source>
</evidence>
<dbReference type="EMBL" id="VDCQ01000071">
    <property type="protein sequence ID" value="TNJ61871.1"/>
    <property type="molecule type" value="Genomic_DNA"/>
</dbReference>
<sequence>MPLLAIAFMATILTGCWDRLEIEERAIILGVAIDKAPASEIEKPRNITFVGENVPKTDAPALRITMQIAVPGRIPLGPSDAGGGGKAGEKPVWVVSAVGHTIDDAFNIAQQEVAHRLFWGHLRVIVISKDVAEKGLANINEYLRRNPEVRRTSWMVISEGEAGELMRVVPQLERVPILYILSTMDHAVQMGKLPNAFAGVYWTASSSKGTDPYLPYIRMVRSGSFEVAGLAFFKSDRMVGKTEPLEIGAYMGIKNIQAGGYAVLVQIPGTDTSVMYQVTHRKSRIDVAIRNGKPEINVKIHNEGNLLEKSNENIQITPEIIARIEKQLTENGPSGYGKLVRKTQQKGSDIFGFGEHVRAKEPAYWDKEIRTKEKWEEMYKKVDVKLEITYSVRRVGGKTT</sequence>
<dbReference type="InterPro" id="IPR038501">
    <property type="entry name" value="Spore_GerAC_C_sf"/>
</dbReference>
<dbReference type="PANTHER" id="PTHR35789">
    <property type="entry name" value="SPORE GERMINATION PROTEIN B3"/>
    <property type="match status" value="1"/>
</dbReference>
<evidence type="ECO:0000256" key="4">
    <source>
        <dbReference type="ARBA" id="ARBA00022729"/>
    </source>
</evidence>
<organism evidence="10 11">
    <name type="scientific">Paenibacillus hemerocallicola</name>
    <dbReference type="NCBI Taxonomy" id="1172614"/>
    <lineage>
        <taxon>Bacteria</taxon>
        <taxon>Bacillati</taxon>
        <taxon>Bacillota</taxon>
        <taxon>Bacilli</taxon>
        <taxon>Bacillales</taxon>
        <taxon>Paenibacillaceae</taxon>
        <taxon>Paenibacillus</taxon>
    </lineage>
</organism>
<dbReference type="GO" id="GO:0016020">
    <property type="term" value="C:membrane"/>
    <property type="evidence" value="ECO:0007669"/>
    <property type="project" value="UniProtKB-SubCell"/>
</dbReference>
<dbReference type="PANTHER" id="PTHR35789:SF1">
    <property type="entry name" value="SPORE GERMINATION PROTEIN B3"/>
    <property type="match status" value="1"/>
</dbReference>
<keyword evidence="5" id="KW-0472">Membrane</keyword>